<reference evidence="8" key="1">
    <citation type="submission" date="2009-08" db="EMBL/GenBank/DDBJ databases">
        <title>Annotation of Salpingoeca rosetta.</title>
        <authorList>
            <consortium name="The Broad Institute Genome Sequencing Platform"/>
            <person name="Russ C."/>
            <person name="Cuomo C."/>
            <person name="Burger G."/>
            <person name="Gray M.W."/>
            <person name="Holland P.W.H."/>
            <person name="King N."/>
            <person name="Lang F.B.F."/>
            <person name="Roger A.J."/>
            <person name="Ruiz-Trillo I."/>
            <person name="Young S.K."/>
            <person name="Zeng Q."/>
            <person name="Gargeya S."/>
            <person name="Alvarado L."/>
            <person name="Berlin A."/>
            <person name="Chapman S.B."/>
            <person name="Chen Z."/>
            <person name="Freedman E."/>
            <person name="Gellesch M."/>
            <person name="Goldberg J."/>
            <person name="Griggs A."/>
            <person name="Gujja S."/>
            <person name="Heilman E."/>
            <person name="Heiman D."/>
            <person name="Howarth C."/>
            <person name="Mehta T."/>
            <person name="Neiman D."/>
            <person name="Pearson M."/>
            <person name="Roberts A."/>
            <person name="Saif S."/>
            <person name="Shea T."/>
            <person name="Shenoy N."/>
            <person name="Sisk P."/>
            <person name="Stolte C."/>
            <person name="Sykes S."/>
            <person name="White J."/>
            <person name="Yandava C."/>
            <person name="Haas B."/>
            <person name="Nusbaum C."/>
            <person name="Birren B."/>
        </authorList>
    </citation>
    <scope>NUCLEOTIDE SEQUENCE [LARGE SCALE GENOMIC DNA]</scope>
    <source>
        <strain evidence="8">ATCC 50818</strain>
    </source>
</reference>
<keyword evidence="5" id="KW-0508">mRNA splicing</keyword>
<sequence length="204" mass="23823">MALPYVDDIEASREQVNALLAEEMGSMGKPSQKQYLSHLPLPKAFQFERTSMVKHHLQEMEEGSYKSPEFDTYRYDLPAPSQALKNDPEAWKESVKNAYAQLEHQRNRIDNLELMTQFGGQKWTRYVEQLQALQNRLQAALDAINQDMEDINWQRQNEQQAAGQEFYQLEVRWGELVAANYQLETICRAIEQQQPQQEEAAKEE</sequence>
<dbReference type="GO" id="GO:0000974">
    <property type="term" value="C:Prp19 complex"/>
    <property type="evidence" value="ECO:0007669"/>
    <property type="project" value="TreeGrafter"/>
</dbReference>
<dbReference type="Pfam" id="PF05700">
    <property type="entry name" value="BCAS2"/>
    <property type="match status" value="1"/>
</dbReference>
<dbReference type="PANTHER" id="PTHR13296">
    <property type="entry name" value="BCAS2 PROTEIN"/>
    <property type="match status" value="1"/>
</dbReference>
<dbReference type="InParanoid" id="F2UN03"/>
<dbReference type="GO" id="GO:0071011">
    <property type="term" value="C:precatalytic spliceosome"/>
    <property type="evidence" value="ECO:0007669"/>
    <property type="project" value="TreeGrafter"/>
</dbReference>
<protein>
    <recommendedName>
        <fullName evidence="10">Pre-mRNA-splicing factor SPF27</fullName>
    </recommendedName>
</protein>
<dbReference type="Proteomes" id="UP000007799">
    <property type="component" value="Unassembled WGS sequence"/>
</dbReference>
<dbReference type="RefSeq" id="XP_004989451.1">
    <property type="nucleotide sequence ID" value="XM_004989394.1"/>
</dbReference>
<organism evidence="9">
    <name type="scientific">Salpingoeca rosetta (strain ATCC 50818 / BSB-021)</name>
    <dbReference type="NCBI Taxonomy" id="946362"/>
    <lineage>
        <taxon>Eukaryota</taxon>
        <taxon>Choanoflagellata</taxon>
        <taxon>Craspedida</taxon>
        <taxon>Salpingoecidae</taxon>
        <taxon>Salpingoeca</taxon>
    </lineage>
</organism>
<comment type="similarity">
    <text evidence="2">Belongs to the SPF27 family.</text>
</comment>
<keyword evidence="7" id="KW-0175">Coiled coil</keyword>
<evidence type="ECO:0000256" key="4">
    <source>
        <dbReference type="ARBA" id="ARBA00022728"/>
    </source>
</evidence>
<dbReference type="GO" id="GO:0071013">
    <property type="term" value="C:catalytic step 2 spliceosome"/>
    <property type="evidence" value="ECO:0007669"/>
    <property type="project" value="TreeGrafter"/>
</dbReference>
<accession>F2UN03</accession>
<dbReference type="KEGG" id="sre:PTSG_09200"/>
<proteinExistence type="inferred from homology"/>
<keyword evidence="9" id="KW-1185">Reference proteome</keyword>
<dbReference type="GeneID" id="16069996"/>
<keyword evidence="6" id="KW-0539">Nucleus</keyword>
<evidence type="ECO:0000256" key="6">
    <source>
        <dbReference type="ARBA" id="ARBA00023242"/>
    </source>
</evidence>
<dbReference type="AlphaFoldDB" id="F2UN03"/>
<evidence type="ECO:0000256" key="7">
    <source>
        <dbReference type="SAM" id="Coils"/>
    </source>
</evidence>
<name>F2UN03_SALR5</name>
<evidence type="ECO:0000256" key="2">
    <source>
        <dbReference type="ARBA" id="ARBA00010788"/>
    </source>
</evidence>
<gene>
    <name evidence="8" type="ORF">PTSG_09200</name>
</gene>
<evidence type="ECO:0000313" key="8">
    <source>
        <dbReference type="EMBL" id="EGD78502.1"/>
    </source>
</evidence>
<dbReference type="OrthoDB" id="205794at2759"/>
<keyword evidence="4" id="KW-0747">Spliceosome</keyword>
<dbReference type="GO" id="GO:0006397">
    <property type="term" value="P:mRNA processing"/>
    <property type="evidence" value="ECO:0007669"/>
    <property type="project" value="UniProtKB-KW"/>
</dbReference>
<keyword evidence="3" id="KW-0507">mRNA processing</keyword>
<evidence type="ECO:0000256" key="1">
    <source>
        <dbReference type="ARBA" id="ARBA00004123"/>
    </source>
</evidence>
<dbReference type="STRING" id="946362.F2UN03"/>
<feature type="coiled-coil region" evidence="7">
    <location>
        <begin position="92"/>
        <end position="161"/>
    </location>
</feature>
<dbReference type="FunCoup" id="F2UN03">
    <property type="interactions" value="1384"/>
</dbReference>
<evidence type="ECO:0008006" key="10">
    <source>
        <dbReference type="Google" id="ProtNLM"/>
    </source>
</evidence>
<evidence type="ECO:0000313" key="9">
    <source>
        <dbReference type="Proteomes" id="UP000007799"/>
    </source>
</evidence>
<dbReference type="GO" id="GO:0008380">
    <property type="term" value="P:RNA splicing"/>
    <property type="evidence" value="ECO:0007669"/>
    <property type="project" value="UniProtKB-KW"/>
</dbReference>
<evidence type="ECO:0000256" key="3">
    <source>
        <dbReference type="ARBA" id="ARBA00022664"/>
    </source>
</evidence>
<comment type="subcellular location">
    <subcellularLocation>
        <location evidence="1">Nucleus</location>
    </subcellularLocation>
</comment>
<dbReference type="eggNOG" id="KOG3096">
    <property type="taxonomic scope" value="Eukaryota"/>
</dbReference>
<dbReference type="InterPro" id="IPR008409">
    <property type="entry name" value="SPF27"/>
</dbReference>
<dbReference type="OMA" id="SAWQESI"/>
<dbReference type="EMBL" id="GL832983">
    <property type="protein sequence ID" value="EGD78502.1"/>
    <property type="molecule type" value="Genomic_DNA"/>
</dbReference>
<dbReference type="PANTHER" id="PTHR13296:SF0">
    <property type="entry name" value="PRE-MRNA-SPLICING FACTOR SPF27"/>
    <property type="match status" value="1"/>
</dbReference>
<evidence type="ECO:0000256" key="5">
    <source>
        <dbReference type="ARBA" id="ARBA00023187"/>
    </source>
</evidence>